<name>A0A7X3IH86_9BACL</name>
<dbReference type="PANTHER" id="PTHR43233:SF1">
    <property type="entry name" value="FAMILY N-ACETYLTRANSFERASE, PUTATIVE (AFU_ORTHOLOGUE AFUA_6G03350)-RELATED"/>
    <property type="match status" value="1"/>
</dbReference>
<keyword evidence="2" id="KW-0808">Transferase</keyword>
<dbReference type="InterPro" id="IPR053144">
    <property type="entry name" value="Acetyltransferase_Butenolide"/>
</dbReference>
<organism evidence="2 3">
    <name type="scientific">Paenibacillus dendrobii</name>
    <dbReference type="NCBI Taxonomy" id="2691084"/>
    <lineage>
        <taxon>Bacteria</taxon>
        <taxon>Bacillati</taxon>
        <taxon>Bacillota</taxon>
        <taxon>Bacilli</taxon>
        <taxon>Bacillales</taxon>
        <taxon>Paenibacillaceae</taxon>
        <taxon>Paenibacillus</taxon>
    </lineage>
</organism>
<comment type="caution">
    <text evidence="2">The sequence shown here is derived from an EMBL/GenBank/DDBJ whole genome shotgun (WGS) entry which is preliminary data.</text>
</comment>
<reference evidence="2 3" key="1">
    <citation type="submission" date="2019-12" db="EMBL/GenBank/DDBJ databases">
        <title>Paenibacillus sp. nov., an endophytic bacterium isolated from the stem of Dendrobium.</title>
        <authorList>
            <person name="Zhao R."/>
        </authorList>
    </citation>
    <scope>NUCLEOTIDE SEQUENCE [LARGE SCALE GENOMIC DNA]</scope>
    <source>
        <strain evidence="2 3">HJL G12</strain>
    </source>
</reference>
<dbReference type="Gene3D" id="3.40.630.30">
    <property type="match status" value="1"/>
</dbReference>
<dbReference type="InterPro" id="IPR000182">
    <property type="entry name" value="GNAT_dom"/>
</dbReference>
<evidence type="ECO:0000313" key="2">
    <source>
        <dbReference type="EMBL" id="MWV43261.1"/>
    </source>
</evidence>
<evidence type="ECO:0000313" key="3">
    <source>
        <dbReference type="Proteomes" id="UP000460318"/>
    </source>
</evidence>
<dbReference type="Proteomes" id="UP000460318">
    <property type="component" value="Unassembled WGS sequence"/>
</dbReference>
<sequence>MDREMAQDIWISERKDLLQLDRIASLLHGSYWAKNRPADMIRSSIENSICFGLYDKEVQIGFARVVTDLVTMYYLCDVIVDEAYRGRGLGKQLVASITSDSRLEHLHGILVTEDAHGLYEKFGFVRDPDRTLRKKRTSTTGTDA</sequence>
<gene>
    <name evidence="2" type="ORF">GRF59_06415</name>
</gene>
<dbReference type="EMBL" id="WUBI01000001">
    <property type="protein sequence ID" value="MWV43261.1"/>
    <property type="molecule type" value="Genomic_DNA"/>
</dbReference>
<dbReference type="PROSITE" id="PS51186">
    <property type="entry name" value="GNAT"/>
    <property type="match status" value="1"/>
</dbReference>
<protein>
    <submittedName>
        <fullName evidence="2">GNAT family N-acetyltransferase</fullName>
    </submittedName>
</protein>
<dbReference type="Pfam" id="PF13508">
    <property type="entry name" value="Acetyltransf_7"/>
    <property type="match status" value="1"/>
</dbReference>
<dbReference type="CDD" id="cd04301">
    <property type="entry name" value="NAT_SF"/>
    <property type="match status" value="1"/>
</dbReference>
<dbReference type="GO" id="GO:0016747">
    <property type="term" value="F:acyltransferase activity, transferring groups other than amino-acyl groups"/>
    <property type="evidence" value="ECO:0007669"/>
    <property type="project" value="InterPro"/>
</dbReference>
<dbReference type="AlphaFoldDB" id="A0A7X3IH86"/>
<dbReference type="InterPro" id="IPR016181">
    <property type="entry name" value="Acyl_CoA_acyltransferase"/>
</dbReference>
<dbReference type="SUPFAM" id="SSF55729">
    <property type="entry name" value="Acyl-CoA N-acyltransferases (Nat)"/>
    <property type="match status" value="1"/>
</dbReference>
<evidence type="ECO:0000259" key="1">
    <source>
        <dbReference type="PROSITE" id="PS51186"/>
    </source>
</evidence>
<accession>A0A7X3IH86</accession>
<proteinExistence type="predicted"/>
<dbReference type="PANTHER" id="PTHR43233">
    <property type="entry name" value="FAMILY N-ACETYLTRANSFERASE, PUTATIVE (AFU_ORTHOLOGUE AFUA_6G03350)-RELATED"/>
    <property type="match status" value="1"/>
</dbReference>
<keyword evidence="3" id="KW-1185">Reference proteome</keyword>
<feature type="domain" description="N-acetyltransferase" evidence="1">
    <location>
        <begin position="7"/>
        <end position="144"/>
    </location>
</feature>